<protein>
    <submittedName>
        <fullName evidence="1 2">Uncharacterized protein</fullName>
    </submittedName>
</protein>
<evidence type="ECO:0000313" key="2">
    <source>
        <dbReference type="EnsemblMetazoa" id="CapteP197142"/>
    </source>
</evidence>
<name>R7TZG3_CAPTE</name>
<dbReference type="Proteomes" id="UP000014760">
    <property type="component" value="Unassembled WGS sequence"/>
</dbReference>
<evidence type="ECO:0000313" key="1">
    <source>
        <dbReference type="EMBL" id="ELT99323.1"/>
    </source>
</evidence>
<reference evidence="3" key="1">
    <citation type="submission" date="2012-12" db="EMBL/GenBank/DDBJ databases">
        <authorList>
            <person name="Hellsten U."/>
            <person name="Grimwood J."/>
            <person name="Chapman J.A."/>
            <person name="Shapiro H."/>
            <person name="Aerts A."/>
            <person name="Otillar R.P."/>
            <person name="Terry A.Y."/>
            <person name="Boore J.L."/>
            <person name="Simakov O."/>
            <person name="Marletaz F."/>
            <person name="Cho S.-J."/>
            <person name="Edsinger-Gonzales E."/>
            <person name="Havlak P."/>
            <person name="Kuo D.-H."/>
            <person name="Larsson T."/>
            <person name="Lv J."/>
            <person name="Arendt D."/>
            <person name="Savage R."/>
            <person name="Osoegawa K."/>
            <person name="de Jong P."/>
            <person name="Lindberg D.R."/>
            <person name="Seaver E.C."/>
            <person name="Weisblat D.A."/>
            <person name="Putnam N.H."/>
            <person name="Grigoriev I.V."/>
            <person name="Rokhsar D.S."/>
        </authorList>
    </citation>
    <scope>NUCLEOTIDE SEQUENCE</scope>
    <source>
        <strain evidence="3">I ESC-2004</strain>
    </source>
</reference>
<evidence type="ECO:0000313" key="3">
    <source>
        <dbReference type="Proteomes" id="UP000014760"/>
    </source>
</evidence>
<dbReference type="EMBL" id="KB306977">
    <property type="protein sequence ID" value="ELT99323.1"/>
    <property type="molecule type" value="Genomic_DNA"/>
</dbReference>
<dbReference type="HOGENOM" id="CLU_2308690_0_0_1"/>
<dbReference type="EMBL" id="AMQN01010076">
    <property type="status" value="NOT_ANNOTATED_CDS"/>
    <property type="molecule type" value="Genomic_DNA"/>
</dbReference>
<accession>R7TZG3</accession>
<sequence length="100" mass="11395">MQLSFPFNRKYCVLLLHNTFPIGQHVSSVTHPKVIMRGLQESWDAYLRVPLDASARKEKLEHLERFLAVVLKCAAQSADELHFGTNLDNPREVFDCQNGG</sequence>
<organism evidence="1">
    <name type="scientific">Capitella teleta</name>
    <name type="common">Polychaete worm</name>
    <dbReference type="NCBI Taxonomy" id="283909"/>
    <lineage>
        <taxon>Eukaryota</taxon>
        <taxon>Metazoa</taxon>
        <taxon>Spiralia</taxon>
        <taxon>Lophotrochozoa</taxon>
        <taxon>Annelida</taxon>
        <taxon>Polychaeta</taxon>
        <taxon>Sedentaria</taxon>
        <taxon>Scolecida</taxon>
        <taxon>Capitellidae</taxon>
        <taxon>Capitella</taxon>
    </lineage>
</organism>
<dbReference type="EnsemblMetazoa" id="CapteT197142">
    <property type="protein sequence ID" value="CapteP197142"/>
    <property type="gene ID" value="CapteG197142"/>
</dbReference>
<reference evidence="2" key="3">
    <citation type="submission" date="2015-06" db="UniProtKB">
        <authorList>
            <consortium name="EnsemblMetazoa"/>
        </authorList>
    </citation>
    <scope>IDENTIFICATION</scope>
</reference>
<gene>
    <name evidence="1" type="ORF">CAPTEDRAFT_197142</name>
</gene>
<reference evidence="1 3" key="2">
    <citation type="journal article" date="2013" name="Nature">
        <title>Insights into bilaterian evolution from three spiralian genomes.</title>
        <authorList>
            <person name="Simakov O."/>
            <person name="Marletaz F."/>
            <person name="Cho S.J."/>
            <person name="Edsinger-Gonzales E."/>
            <person name="Havlak P."/>
            <person name="Hellsten U."/>
            <person name="Kuo D.H."/>
            <person name="Larsson T."/>
            <person name="Lv J."/>
            <person name="Arendt D."/>
            <person name="Savage R."/>
            <person name="Osoegawa K."/>
            <person name="de Jong P."/>
            <person name="Grimwood J."/>
            <person name="Chapman J.A."/>
            <person name="Shapiro H."/>
            <person name="Aerts A."/>
            <person name="Otillar R.P."/>
            <person name="Terry A.Y."/>
            <person name="Boore J.L."/>
            <person name="Grigoriev I.V."/>
            <person name="Lindberg D.R."/>
            <person name="Seaver E.C."/>
            <person name="Weisblat D.A."/>
            <person name="Putnam N.H."/>
            <person name="Rokhsar D.S."/>
        </authorList>
    </citation>
    <scope>NUCLEOTIDE SEQUENCE</scope>
    <source>
        <strain evidence="1 3">I ESC-2004</strain>
    </source>
</reference>
<proteinExistence type="predicted"/>
<keyword evidence="3" id="KW-1185">Reference proteome</keyword>
<dbReference type="AlphaFoldDB" id="R7TZG3"/>